<accession>A0A9Q1EJ51</accession>
<reference evidence="3" key="1">
    <citation type="journal article" date="2023" name="Science">
        <title>Genome structures resolve the early diversification of teleost fishes.</title>
        <authorList>
            <person name="Parey E."/>
            <person name="Louis A."/>
            <person name="Montfort J."/>
            <person name="Bouchez O."/>
            <person name="Roques C."/>
            <person name="Iampietro C."/>
            <person name="Lluch J."/>
            <person name="Castinel A."/>
            <person name="Donnadieu C."/>
            <person name="Desvignes T."/>
            <person name="Floi Bucao C."/>
            <person name="Jouanno E."/>
            <person name="Wen M."/>
            <person name="Mejri S."/>
            <person name="Dirks R."/>
            <person name="Jansen H."/>
            <person name="Henkel C."/>
            <person name="Chen W.J."/>
            <person name="Zahm M."/>
            <person name="Cabau C."/>
            <person name="Klopp C."/>
            <person name="Thompson A.W."/>
            <person name="Robinson-Rechavi M."/>
            <person name="Braasch I."/>
            <person name="Lecointre G."/>
            <person name="Bobe J."/>
            <person name="Postlethwait J.H."/>
            <person name="Berthelot C."/>
            <person name="Roest Crollius H."/>
            <person name="Guiguen Y."/>
        </authorList>
    </citation>
    <scope>NUCLEOTIDE SEQUENCE</scope>
    <source>
        <strain evidence="3">WJC10195</strain>
    </source>
</reference>
<keyword evidence="4" id="KW-1185">Reference proteome</keyword>
<keyword evidence="2" id="KW-0812">Transmembrane</keyword>
<protein>
    <recommendedName>
        <fullName evidence="5">Small integral membrane protein 31</fullName>
    </recommendedName>
</protein>
<name>A0A9Q1EJ51_SYNKA</name>
<sequence length="93" mass="10505">MESPAPNAFLMLLILFLSEQDWRSMELPFTNLEIAFILIAFFVFSLFTLASVYSQPNSKREEESPHDECFKTKSTGKTKQKAVPGVSAVKEVT</sequence>
<feature type="region of interest" description="Disordered" evidence="1">
    <location>
        <begin position="56"/>
        <end position="93"/>
    </location>
</feature>
<dbReference type="AlphaFoldDB" id="A0A9Q1EJ51"/>
<proteinExistence type="predicted"/>
<comment type="caution">
    <text evidence="3">The sequence shown here is derived from an EMBL/GenBank/DDBJ whole genome shotgun (WGS) entry which is preliminary data.</text>
</comment>
<feature type="compositionally biased region" description="Basic and acidic residues" evidence="1">
    <location>
        <begin position="58"/>
        <end position="71"/>
    </location>
</feature>
<keyword evidence="2" id="KW-1133">Transmembrane helix</keyword>
<evidence type="ECO:0008006" key="5">
    <source>
        <dbReference type="Google" id="ProtNLM"/>
    </source>
</evidence>
<gene>
    <name evidence="3" type="ORF">SKAU_G00343750</name>
</gene>
<keyword evidence="2" id="KW-0472">Membrane</keyword>
<feature type="transmembrane region" description="Helical" evidence="2">
    <location>
        <begin position="36"/>
        <end position="54"/>
    </location>
</feature>
<evidence type="ECO:0000256" key="1">
    <source>
        <dbReference type="SAM" id="MobiDB-lite"/>
    </source>
</evidence>
<dbReference type="OrthoDB" id="9212347at2759"/>
<dbReference type="Proteomes" id="UP001152622">
    <property type="component" value="Chromosome 16"/>
</dbReference>
<evidence type="ECO:0000313" key="3">
    <source>
        <dbReference type="EMBL" id="KAJ8339742.1"/>
    </source>
</evidence>
<evidence type="ECO:0000256" key="2">
    <source>
        <dbReference type="SAM" id="Phobius"/>
    </source>
</evidence>
<dbReference type="EMBL" id="JAINUF010000016">
    <property type="protein sequence ID" value="KAJ8339742.1"/>
    <property type="molecule type" value="Genomic_DNA"/>
</dbReference>
<evidence type="ECO:0000313" key="4">
    <source>
        <dbReference type="Proteomes" id="UP001152622"/>
    </source>
</evidence>
<organism evidence="3 4">
    <name type="scientific">Synaphobranchus kaupii</name>
    <name type="common">Kaup's arrowtooth eel</name>
    <dbReference type="NCBI Taxonomy" id="118154"/>
    <lineage>
        <taxon>Eukaryota</taxon>
        <taxon>Metazoa</taxon>
        <taxon>Chordata</taxon>
        <taxon>Craniata</taxon>
        <taxon>Vertebrata</taxon>
        <taxon>Euteleostomi</taxon>
        <taxon>Actinopterygii</taxon>
        <taxon>Neopterygii</taxon>
        <taxon>Teleostei</taxon>
        <taxon>Anguilliformes</taxon>
        <taxon>Synaphobranchidae</taxon>
        <taxon>Synaphobranchus</taxon>
    </lineage>
</organism>